<proteinExistence type="predicted"/>
<dbReference type="Proteomes" id="UP001341245">
    <property type="component" value="Unassembled WGS sequence"/>
</dbReference>
<name>A0ABR0TND9_AURPU</name>
<gene>
    <name evidence="1" type="ORF">QM012_007569</name>
</gene>
<keyword evidence="2" id="KW-1185">Reference proteome</keyword>
<evidence type="ECO:0000313" key="2">
    <source>
        <dbReference type="Proteomes" id="UP001341245"/>
    </source>
</evidence>
<dbReference type="EMBL" id="JASGXD010000005">
    <property type="protein sequence ID" value="KAK6005927.1"/>
    <property type="molecule type" value="Genomic_DNA"/>
</dbReference>
<organism evidence="1 2">
    <name type="scientific">Aureobasidium pullulans</name>
    <name type="common">Black yeast</name>
    <name type="synonym">Pullularia pullulans</name>
    <dbReference type="NCBI Taxonomy" id="5580"/>
    <lineage>
        <taxon>Eukaryota</taxon>
        <taxon>Fungi</taxon>
        <taxon>Dikarya</taxon>
        <taxon>Ascomycota</taxon>
        <taxon>Pezizomycotina</taxon>
        <taxon>Dothideomycetes</taxon>
        <taxon>Dothideomycetidae</taxon>
        <taxon>Dothideales</taxon>
        <taxon>Saccotheciaceae</taxon>
        <taxon>Aureobasidium</taxon>
    </lineage>
</organism>
<comment type="caution">
    <text evidence="1">The sequence shown here is derived from an EMBL/GenBank/DDBJ whole genome shotgun (WGS) entry which is preliminary data.</text>
</comment>
<sequence>MLLFLLFEDEVVFGSNEVLDDELLLALEMTFDEEEILLRVADLEDVAFDETLEEDVVLEEDDVLMEVEA</sequence>
<evidence type="ECO:0000313" key="1">
    <source>
        <dbReference type="EMBL" id="KAK6005927.1"/>
    </source>
</evidence>
<accession>A0ABR0TND9</accession>
<protein>
    <submittedName>
        <fullName evidence="1">Uncharacterized protein</fullName>
    </submittedName>
</protein>
<reference evidence="1 2" key="1">
    <citation type="submission" date="2023-11" db="EMBL/GenBank/DDBJ databases">
        <title>Draft genome sequence and annotation of the polyextremotolerant black yeast-like fungus Aureobasidium pullulans NRRL 62042.</title>
        <authorList>
            <person name="Dielentheis-Frenken M.R.E."/>
            <person name="Wibberg D."/>
            <person name="Blank L.M."/>
            <person name="Tiso T."/>
        </authorList>
    </citation>
    <scope>NUCLEOTIDE SEQUENCE [LARGE SCALE GENOMIC DNA]</scope>
    <source>
        <strain evidence="1 2">NRRL 62042</strain>
    </source>
</reference>